<dbReference type="Proteomes" id="UP000036503">
    <property type="component" value="Unassembled WGS sequence"/>
</dbReference>
<evidence type="ECO:0000256" key="1">
    <source>
        <dbReference type="SAM" id="MobiDB-lite"/>
    </source>
</evidence>
<accession>A0A0J6WU82</accession>
<keyword evidence="3" id="KW-1185">Reference proteome</keyword>
<organism evidence="2 3">
    <name type="scientific">Megasphaera cerevisiae DSM 20462</name>
    <dbReference type="NCBI Taxonomy" id="1122219"/>
    <lineage>
        <taxon>Bacteria</taxon>
        <taxon>Bacillati</taxon>
        <taxon>Bacillota</taxon>
        <taxon>Negativicutes</taxon>
        <taxon>Veillonellales</taxon>
        <taxon>Veillonellaceae</taxon>
        <taxon>Megasphaera</taxon>
    </lineage>
</organism>
<reference evidence="2 3" key="1">
    <citation type="submission" date="2015-06" db="EMBL/GenBank/DDBJ databases">
        <title>Draft genome sequence of beer spoilage bacterium Megasphaera cerevisiae type strain 20462.</title>
        <authorList>
            <person name="Kutumbaka K."/>
            <person name="Pasmowitz J."/>
            <person name="Mategko J."/>
            <person name="Reyes D."/>
            <person name="Friedrich A."/>
            <person name="Han S."/>
            <person name="Martens-Habbena W."/>
            <person name="Neal-McKinney J."/>
            <person name="Janagama H.K."/>
            <person name="Nadala C."/>
            <person name="Samadpour M."/>
        </authorList>
    </citation>
    <scope>NUCLEOTIDE SEQUENCE [LARGE SCALE GENOMIC DNA]</scope>
    <source>
        <strain evidence="2 3">DSM 20462</strain>
    </source>
</reference>
<name>A0A0J6WU82_9FIRM</name>
<evidence type="ECO:0008006" key="4">
    <source>
        <dbReference type="Google" id="ProtNLM"/>
    </source>
</evidence>
<feature type="region of interest" description="Disordered" evidence="1">
    <location>
        <begin position="239"/>
        <end position="286"/>
    </location>
</feature>
<feature type="compositionally biased region" description="Basic and acidic residues" evidence="1">
    <location>
        <begin position="256"/>
        <end position="266"/>
    </location>
</feature>
<dbReference type="RefSeq" id="WP_048514721.1">
    <property type="nucleotide sequence ID" value="NZ_FUXD01000029.1"/>
</dbReference>
<protein>
    <recommendedName>
        <fullName evidence="4">ATP-binding protein</fullName>
    </recommendedName>
</protein>
<dbReference type="InParanoid" id="A0A0J6WU82"/>
<dbReference type="EMBL" id="LEKT01000034">
    <property type="protein sequence ID" value="KMO86084.1"/>
    <property type="molecule type" value="Genomic_DNA"/>
</dbReference>
<proteinExistence type="predicted"/>
<dbReference type="SUPFAM" id="SSF52540">
    <property type="entry name" value="P-loop containing nucleoside triphosphate hydrolases"/>
    <property type="match status" value="1"/>
</dbReference>
<dbReference type="Pfam" id="PF13479">
    <property type="entry name" value="AAA_24"/>
    <property type="match status" value="1"/>
</dbReference>
<dbReference type="AlphaFoldDB" id="A0A0J6WU82"/>
<dbReference type="InterPro" id="IPR027417">
    <property type="entry name" value="P-loop_NTPase"/>
</dbReference>
<dbReference type="PATRIC" id="fig|1122219.3.peg.1859"/>
<evidence type="ECO:0000313" key="2">
    <source>
        <dbReference type="EMBL" id="KMO86084.1"/>
    </source>
</evidence>
<dbReference type="OrthoDB" id="5413799at2"/>
<comment type="caution">
    <text evidence="2">The sequence shown here is derived from an EMBL/GenBank/DDBJ whole genome shotgun (WGS) entry which is preliminary data.</text>
</comment>
<sequence length="358" mass="40245">MKVISGKIEKAVKVVLYAPEGFGKSTFANHFPKPIFIDVEGGTNQINCDRTEKPETFGAVINDIKDATNSDYKTIVLDTIDWTEQLSLEQICKENQVSSIESFGYGKGYTFNKEQIGKLLNLLQDSIEKGKNVVILAHSTTRKQERPNDPPFDRYELKLNKQTTPLVKEWADILLFANYKYIIYEEKGTDKKKVSGGKRVMYTTHNPCWDAKNRCNLPDELPFEYQAIAAVIPGDPAYQGNLQSPVPEQKATKPAAADKPKQETATKPEPNTSKPNKPKSDPIPELQQKTIPPALRQLMEHDHVTQEDIMRAVYDKGYFPAGTPFKSLPDDFVNGCLIAGWNKGLIQAIQLLKENVPF</sequence>
<gene>
    <name evidence="2" type="ORF">AB840_10125</name>
</gene>
<evidence type="ECO:0000313" key="3">
    <source>
        <dbReference type="Proteomes" id="UP000036503"/>
    </source>
</evidence>